<sequence length="82" mass="9441">MRLWRTSAIYSPDISLKVTGLRRGQPIIAVGGRQMVQCWFDPAHIVPLHNIERHERRCAPTAMTSPVFAPDLPRPPPLEWWD</sequence>
<comment type="caution">
    <text evidence="4">The sequence shown here is derived from an EMBL/GenBank/DDBJ whole genome shotgun (WGS) entry which is preliminary data.</text>
</comment>
<name>A0A6A4JAP0_APOLU</name>
<dbReference type="InterPro" id="IPR022776">
    <property type="entry name" value="TRM13/UPF0224_CHHC_Znf_dom"/>
</dbReference>
<evidence type="ECO:0000256" key="1">
    <source>
        <dbReference type="ARBA" id="ARBA00022723"/>
    </source>
</evidence>
<proteinExistence type="predicted"/>
<keyword evidence="5" id="KW-1185">Reference proteome</keyword>
<protein>
    <submittedName>
        <fullName evidence="4">Uncharacterized protein</fullName>
    </submittedName>
</protein>
<keyword evidence="2" id="KW-0863">Zinc-finger</keyword>
<accession>A0A6A4JAP0</accession>
<evidence type="ECO:0000256" key="2">
    <source>
        <dbReference type="ARBA" id="ARBA00022771"/>
    </source>
</evidence>
<evidence type="ECO:0000313" key="4">
    <source>
        <dbReference type="EMBL" id="KAF6203191.1"/>
    </source>
</evidence>
<gene>
    <name evidence="4" type="ORF">GE061_003609</name>
</gene>
<organism evidence="4 5">
    <name type="scientific">Apolygus lucorum</name>
    <name type="common">Small green plant bug</name>
    <name type="synonym">Lygocoris lucorum</name>
    <dbReference type="NCBI Taxonomy" id="248454"/>
    <lineage>
        <taxon>Eukaryota</taxon>
        <taxon>Metazoa</taxon>
        <taxon>Ecdysozoa</taxon>
        <taxon>Arthropoda</taxon>
        <taxon>Hexapoda</taxon>
        <taxon>Insecta</taxon>
        <taxon>Pterygota</taxon>
        <taxon>Neoptera</taxon>
        <taxon>Paraneoptera</taxon>
        <taxon>Hemiptera</taxon>
        <taxon>Heteroptera</taxon>
        <taxon>Panheteroptera</taxon>
        <taxon>Cimicomorpha</taxon>
        <taxon>Miridae</taxon>
        <taxon>Mirini</taxon>
        <taxon>Apolygus</taxon>
    </lineage>
</organism>
<evidence type="ECO:0000256" key="3">
    <source>
        <dbReference type="ARBA" id="ARBA00022833"/>
    </source>
</evidence>
<keyword evidence="3" id="KW-0862">Zinc</keyword>
<reference evidence="4" key="1">
    <citation type="journal article" date="2021" name="Mol. Ecol. Resour.">
        <title>Apolygus lucorum genome provides insights into omnivorousness and mesophyll feeding.</title>
        <authorList>
            <person name="Liu Y."/>
            <person name="Liu H."/>
            <person name="Wang H."/>
            <person name="Huang T."/>
            <person name="Liu B."/>
            <person name="Yang B."/>
            <person name="Yin L."/>
            <person name="Li B."/>
            <person name="Zhang Y."/>
            <person name="Zhang S."/>
            <person name="Jiang F."/>
            <person name="Zhang X."/>
            <person name="Ren Y."/>
            <person name="Wang B."/>
            <person name="Wang S."/>
            <person name="Lu Y."/>
            <person name="Wu K."/>
            <person name="Fan W."/>
            <person name="Wang G."/>
        </authorList>
    </citation>
    <scope>NUCLEOTIDE SEQUENCE</scope>
    <source>
        <strain evidence="4">12Hb</strain>
    </source>
</reference>
<dbReference type="Pfam" id="PF05253">
    <property type="entry name" value="zf-U11-48K"/>
    <property type="match status" value="1"/>
</dbReference>
<keyword evidence="1" id="KW-0479">Metal-binding</keyword>
<dbReference type="AlphaFoldDB" id="A0A6A4JAP0"/>
<dbReference type="Proteomes" id="UP000466442">
    <property type="component" value="Unassembled WGS sequence"/>
</dbReference>
<dbReference type="GO" id="GO:0008270">
    <property type="term" value="F:zinc ion binding"/>
    <property type="evidence" value="ECO:0007669"/>
    <property type="project" value="UniProtKB-KW"/>
</dbReference>
<evidence type="ECO:0000313" key="5">
    <source>
        <dbReference type="Proteomes" id="UP000466442"/>
    </source>
</evidence>
<dbReference type="EMBL" id="WIXP02000011">
    <property type="protein sequence ID" value="KAF6203191.1"/>
    <property type="molecule type" value="Genomic_DNA"/>
</dbReference>